<organism evidence="2 3">
    <name type="scientific">Leeuwenhoekiella nanhaiensis</name>
    <dbReference type="NCBI Taxonomy" id="1655491"/>
    <lineage>
        <taxon>Bacteria</taxon>
        <taxon>Pseudomonadati</taxon>
        <taxon>Bacteroidota</taxon>
        <taxon>Flavobacteriia</taxon>
        <taxon>Flavobacteriales</taxon>
        <taxon>Flavobacteriaceae</taxon>
        <taxon>Leeuwenhoekiella</taxon>
    </lineage>
</organism>
<evidence type="ECO:0000256" key="1">
    <source>
        <dbReference type="SAM" id="SignalP"/>
    </source>
</evidence>
<evidence type="ECO:0000313" key="2">
    <source>
        <dbReference type="EMBL" id="PHQ30150.1"/>
    </source>
</evidence>
<evidence type="ECO:0000313" key="3">
    <source>
        <dbReference type="Proteomes" id="UP000229433"/>
    </source>
</evidence>
<dbReference type="EMBL" id="NQXA01000002">
    <property type="protein sequence ID" value="PHQ30150.1"/>
    <property type="molecule type" value="Genomic_DNA"/>
</dbReference>
<dbReference type="AlphaFoldDB" id="A0A2G1VU71"/>
<feature type="chain" id="PRO_5013868014" description="DUF3857 domain-containing protein" evidence="1">
    <location>
        <begin position="21"/>
        <end position="629"/>
    </location>
</feature>
<feature type="signal peptide" evidence="1">
    <location>
        <begin position="1"/>
        <end position="20"/>
    </location>
</feature>
<gene>
    <name evidence="2" type="ORF">CJ305_04075</name>
</gene>
<keyword evidence="1" id="KW-0732">Signal</keyword>
<sequence length="629" mass="73255">MLTRCFSIVFLVLGSLQLLAQDANYGIIMPNNQTTRANCSRCLQLFAQKPKEVQFSVSKDENNILWFNISDKRWFEQMFQKSGDGIAVDIVNKKRYDCNDTPPGNNQIRGLLQKPVYADVLRRNLKTYGKGFRVRIGTLPEVLNGETLEYNVLFLNNRHLCMYYTVYNLEAYNWKLLDMGVYLDTLTFQKSEKEGEELQKTSYKTLKFRIPFEKNKSEYLAEDIRPVYDSLHLTDFDIKAIEIQAYSSVEGNLERNIELQEQRAASIVKALQGFQEPTIETKVNSAENWVEFLKDIEGTPYESFKTQSKTEIKKELAGPAGEKLEPILKNHRKALITLSLEKKSSYKTLSSEALITEFNTALQNDEVLKAHEIQNLLLGRVRDKILNPDSLKDLQIPQQEQYSDFLNNQAAVRYLVDQAYLLIAYNELKKLEDLDPDNYKIKYNLAALTFVIWKFDVQPVDPNAFLDQIRRLRSYDIKESLIGRMLTNYYIIQSEKYARERNYAKKDGAVRQVLSLLKTVELRDEDYLSIAQYLTYYSDLKQATELIENRANRIDVDEDLLFYYLNLTIIDDELTQTPEYRSIMLNAFNRNKTRYCRLFNASNDGGVTFQLLEDSYLRDSYCENCEGVE</sequence>
<evidence type="ECO:0008006" key="4">
    <source>
        <dbReference type="Google" id="ProtNLM"/>
    </source>
</evidence>
<keyword evidence="3" id="KW-1185">Reference proteome</keyword>
<comment type="caution">
    <text evidence="2">The sequence shown here is derived from an EMBL/GenBank/DDBJ whole genome shotgun (WGS) entry which is preliminary data.</text>
</comment>
<name>A0A2G1VU71_9FLAO</name>
<accession>A0A2G1VU71</accession>
<dbReference type="OrthoDB" id="632640at2"/>
<reference evidence="2 3" key="1">
    <citation type="submission" date="2017-08" db="EMBL/GenBank/DDBJ databases">
        <title>The whole genome shortgun sequences of strain Leeuwenhoekiella nanhaiensis G18 from the South China Sea.</title>
        <authorList>
            <person name="Liu Q."/>
        </authorList>
    </citation>
    <scope>NUCLEOTIDE SEQUENCE [LARGE SCALE GENOMIC DNA]</scope>
    <source>
        <strain evidence="2 3">G18</strain>
    </source>
</reference>
<proteinExistence type="predicted"/>
<protein>
    <recommendedName>
        <fullName evidence="4">DUF3857 domain-containing protein</fullName>
    </recommendedName>
</protein>
<dbReference type="RefSeq" id="WP_099644985.1">
    <property type="nucleotide sequence ID" value="NZ_KZ319288.1"/>
</dbReference>
<dbReference type="Proteomes" id="UP000229433">
    <property type="component" value="Unassembled WGS sequence"/>
</dbReference>